<dbReference type="Proteomes" id="UP001558613">
    <property type="component" value="Unassembled WGS sequence"/>
</dbReference>
<feature type="domain" description="TGF-beta family profile" evidence="9">
    <location>
        <begin position="121"/>
        <end position="246"/>
    </location>
</feature>
<keyword evidence="6" id="KW-0339">Growth factor</keyword>
<comment type="similarity">
    <text evidence="6">Belongs to the TGF-beta family.</text>
</comment>
<comment type="caution">
    <text evidence="10">The sequence shown here is derived from an EMBL/GenBank/DDBJ whole genome shotgun (WGS) entry which is preliminary data.</text>
</comment>
<keyword evidence="11" id="KW-1185">Reference proteome</keyword>
<feature type="region of interest" description="Disordered" evidence="7">
    <location>
        <begin position="43"/>
        <end position="82"/>
    </location>
</feature>
<evidence type="ECO:0000256" key="4">
    <source>
        <dbReference type="ARBA" id="ARBA00022737"/>
    </source>
</evidence>
<keyword evidence="5" id="KW-0106">Calcium</keyword>
<dbReference type="Pfam" id="PF13499">
    <property type="entry name" value="EF-hand_7"/>
    <property type="match status" value="2"/>
</dbReference>
<keyword evidence="3" id="KW-0479">Metal-binding</keyword>
<dbReference type="InterPro" id="IPR001839">
    <property type="entry name" value="TGF-b_C"/>
</dbReference>
<dbReference type="InterPro" id="IPR002048">
    <property type="entry name" value="EF_hand_dom"/>
</dbReference>
<evidence type="ECO:0000256" key="3">
    <source>
        <dbReference type="ARBA" id="ARBA00022723"/>
    </source>
</evidence>
<proteinExistence type="inferred from homology"/>
<dbReference type="InterPro" id="IPR051581">
    <property type="entry name" value="Ca-bind"/>
</dbReference>
<evidence type="ECO:0008006" key="12">
    <source>
        <dbReference type="Google" id="ProtNLM"/>
    </source>
</evidence>
<dbReference type="SUPFAM" id="SSF57501">
    <property type="entry name" value="Cystine-knot cytokines"/>
    <property type="match status" value="1"/>
</dbReference>
<name>A0ABR3NWJ9_9TELE</name>
<feature type="domain" description="EF-hand" evidence="8">
    <location>
        <begin position="299"/>
        <end position="334"/>
    </location>
</feature>
<evidence type="ECO:0000256" key="7">
    <source>
        <dbReference type="SAM" id="MobiDB-lite"/>
    </source>
</evidence>
<evidence type="ECO:0000256" key="5">
    <source>
        <dbReference type="ARBA" id="ARBA00022837"/>
    </source>
</evidence>
<evidence type="ECO:0000256" key="1">
    <source>
        <dbReference type="ARBA" id="ARBA00004613"/>
    </source>
</evidence>
<dbReference type="CDD" id="cd00051">
    <property type="entry name" value="EFh"/>
    <property type="match status" value="1"/>
</dbReference>
<dbReference type="PANTHER" id="PTHR34524:SF6">
    <property type="entry name" value="CALCYPHOSINE LIKE"/>
    <property type="match status" value="1"/>
</dbReference>
<evidence type="ECO:0000259" key="9">
    <source>
        <dbReference type="PROSITE" id="PS51362"/>
    </source>
</evidence>
<evidence type="ECO:0000313" key="11">
    <source>
        <dbReference type="Proteomes" id="UP001558613"/>
    </source>
</evidence>
<dbReference type="PROSITE" id="PS00018">
    <property type="entry name" value="EF_HAND_1"/>
    <property type="match status" value="2"/>
</dbReference>
<sequence length="424" mass="48108">MRVWKEVTLAFILFGASFFLLLMKTTLPVGSFYPKALGISSDPSSQPPATALEPPPSSSSSSSSSSTSLSSTSARKPAPRRAVRATEDMGYLLSEFSYLFQSFTEGELKKVIATLVDRKERRIRTETGRRTKRARKGPKPCSLHEIELTVSELGLGYESDETVRFRYCSGKCIHERRNYDFVMEHMQLNNGSSEKGRRGRDNVKKDKARYAPCCRPTKFEKKMSFFDNKDRFYTIQNVSARACGCKYESEVYHEEGNGYQKISYQKLKLLTFRIMDDDGSKSLNFPEFEKGLENYGVSVGKDKAQQIFAVMDKDGSGTINFDEFLEKLRPPMSSTRKQIIGQAFQKFDKTGDGVVTIADLQGVYNSKHHPKYKSGEWTEEQVFHSFLENFDSPYDKDGKVTLEEFVNYYSGVSASIDSDEYLSP</sequence>
<keyword evidence="4" id="KW-0677">Repeat</keyword>
<feature type="compositionally biased region" description="Low complexity" evidence="7">
    <location>
        <begin position="58"/>
        <end position="76"/>
    </location>
</feature>
<dbReference type="EMBL" id="JAYMGO010000002">
    <property type="protein sequence ID" value="KAL1281063.1"/>
    <property type="molecule type" value="Genomic_DNA"/>
</dbReference>
<accession>A0ABR3NWJ9</accession>
<evidence type="ECO:0000256" key="6">
    <source>
        <dbReference type="RuleBase" id="RU000354"/>
    </source>
</evidence>
<keyword evidence="2" id="KW-0964">Secreted</keyword>
<reference evidence="10 11" key="1">
    <citation type="submission" date="2023-09" db="EMBL/GenBank/DDBJ databases">
        <authorList>
            <person name="Wang M."/>
        </authorList>
    </citation>
    <scope>NUCLEOTIDE SEQUENCE [LARGE SCALE GENOMIC DNA]</scope>
    <source>
        <strain evidence="10">GT-2023</strain>
        <tissue evidence="10">Liver</tissue>
    </source>
</reference>
<dbReference type="InterPro" id="IPR029034">
    <property type="entry name" value="Cystine-knot_cytokine"/>
</dbReference>
<organism evidence="10 11">
    <name type="scientific">Cirrhinus molitorella</name>
    <name type="common">mud carp</name>
    <dbReference type="NCBI Taxonomy" id="172907"/>
    <lineage>
        <taxon>Eukaryota</taxon>
        <taxon>Metazoa</taxon>
        <taxon>Chordata</taxon>
        <taxon>Craniata</taxon>
        <taxon>Vertebrata</taxon>
        <taxon>Euteleostomi</taxon>
        <taxon>Actinopterygii</taxon>
        <taxon>Neopterygii</taxon>
        <taxon>Teleostei</taxon>
        <taxon>Ostariophysi</taxon>
        <taxon>Cypriniformes</taxon>
        <taxon>Cyprinidae</taxon>
        <taxon>Labeoninae</taxon>
        <taxon>Labeonini</taxon>
        <taxon>Cirrhinus</taxon>
    </lineage>
</organism>
<feature type="domain" description="EF-hand" evidence="8">
    <location>
        <begin position="335"/>
        <end position="370"/>
    </location>
</feature>
<dbReference type="Gene3D" id="2.10.90.10">
    <property type="entry name" value="Cystine-knot cytokines"/>
    <property type="match status" value="1"/>
</dbReference>
<dbReference type="SUPFAM" id="SSF47473">
    <property type="entry name" value="EF-hand"/>
    <property type="match status" value="1"/>
</dbReference>
<dbReference type="Gene3D" id="1.10.238.10">
    <property type="entry name" value="EF-hand"/>
    <property type="match status" value="2"/>
</dbReference>
<protein>
    <recommendedName>
        <fullName evidence="12">Calcyphosine-like protein</fullName>
    </recommendedName>
</protein>
<dbReference type="Pfam" id="PF00019">
    <property type="entry name" value="TGF_beta"/>
    <property type="match status" value="1"/>
</dbReference>
<dbReference type="SMART" id="SM00054">
    <property type="entry name" value="EFh"/>
    <property type="match status" value="4"/>
</dbReference>
<dbReference type="PANTHER" id="PTHR34524">
    <property type="entry name" value="CALCYPHOSIN"/>
    <property type="match status" value="1"/>
</dbReference>
<gene>
    <name evidence="10" type="ORF">QQF64_015663</name>
</gene>
<dbReference type="PROSITE" id="PS51362">
    <property type="entry name" value="TGF_BETA_2"/>
    <property type="match status" value="1"/>
</dbReference>
<evidence type="ECO:0000313" key="10">
    <source>
        <dbReference type="EMBL" id="KAL1281063.1"/>
    </source>
</evidence>
<dbReference type="CDD" id="cd19383">
    <property type="entry name" value="TGF_beta_Neurturin"/>
    <property type="match status" value="1"/>
</dbReference>
<dbReference type="InterPro" id="IPR018247">
    <property type="entry name" value="EF_Hand_1_Ca_BS"/>
</dbReference>
<dbReference type="PROSITE" id="PS50222">
    <property type="entry name" value="EF_HAND_2"/>
    <property type="match status" value="2"/>
</dbReference>
<dbReference type="InterPro" id="IPR011992">
    <property type="entry name" value="EF-hand-dom_pair"/>
</dbReference>
<evidence type="ECO:0000259" key="8">
    <source>
        <dbReference type="PROSITE" id="PS50222"/>
    </source>
</evidence>
<evidence type="ECO:0000256" key="2">
    <source>
        <dbReference type="ARBA" id="ARBA00022525"/>
    </source>
</evidence>
<comment type="subcellular location">
    <subcellularLocation>
        <location evidence="1">Secreted</location>
    </subcellularLocation>
</comment>